<dbReference type="EMBL" id="AWXR01000079">
    <property type="protein sequence ID" value="ERM80741.1"/>
    <property type="molecule type" value="Genomic_DNA"/>
</dbReference>
<dbReference type="Proteomes" id="UP000016843">
    <property type="component" value="Unassembled WGS sequence"/>
</dbReference>
<reference evidence="1 2" key="1">
    <citation type="journal article" date="2013" name="Genome Announc.">
        <title>Draft Genome Sequence of the Psychrophilic and Alkaliphilic Rhodonellum psychrophilum Strain GCM71T.</title>
        <authorList>
            <person name="Hauptmann A.L."/>
            <person name="Glaring M.A."/>
            <person name="Hallin P.F."/>
            <person name="Prieme A."/>
            <person name="Stougaard P."/>
        </authorList>
    </citation>
    <scope>NUCLEOTIDE SEQUENCE [LARGE SCALE GENOMIC DNA]</scope>
    <source>
        <strain evidence="1 2">GCM71</strain>
    </source>
</reference>
<evidence type="ECO:0000313" key="2">
    <source>
        <dbReference type="Proteomes" id="UP000016843"/>
    </source>
</evidence>
<name>U5BVW6_9BACT</name>
<dbReference type="AlphaFoldDB" id="U5BVW6"/>
<comment type="caution">
    <text evidence="1">The sequence shown here is derived from an EMBL/GenBank/DDBJ whole genome shotgun (WGS) entry which is preliminary data.</text>
</comment>
<organism evidence="1 2">
    <name type="scientific">Rhodonellum psychrophilum GCM71 = DSM 17998</name>
    <dbReference type="NCBI Taxonomy" id="1123057"/>
    <lineage>
        <taxon>Bacteria</taxon>
        <taxon>Pseudomonadati</taxon>
        <taxon>Bacteroidota</taxon>
        <taxon>Cytophagia</taxon>
        <taxon>Cytophagales</taxon>
        <taxon>Cytophagaceae</taxon>
        <taxon>Rhodonellum</taxon>
    </lineage>
</organism>
<gene>
    <name evidence="1" type="ORF">P872_21230</name>
</gene>
<accession>U5BVW6</accession>
<evidence type="ECO:0000313" key="1">
    <source>
        <dbReference type="EMBL" id="ERM80741.1"/>
    </source>
</evidence>
<protein>
    <submittedName>
        <fullName evidence="1">Uncharacterized protein</fullName>
    </submittedName>
</protein>
<keyword evidence="2" id="KW-1185">Reference proteome</keyword>
<sequence length="35" mass="4067">MNSKADIWAYEKMNNTLFSEPSILSRNMHSFSNSD</sequence>
<proteinExistence type="predicted"/>